<feature type="transmembrane region" description="Helical" evidence="1">
    <location>
        <begin position="318"/>
        <end position="338"/>
    </location>
</feature>
<protein>
    <submittedName>
        <fullName evidence="2">Uncharacterized protein</fullName>
    </submittedName>
</protein>
<dbReference type="EMBL" id="CP036268">
    <property type="protein sequence ID" value="QDT36989.1"/>
    <property type="molecule type" value="Genomic_DNA"/>
</dbReference>
<feature type="transmembrane region" description="Helical" evidence="1">
    <location>
        <begin position="63"/>
        <end position="86"/>
    </location>
</feature>
<evidence type="ECO:0000313" key="2">
    <source>
        <dbReference type="EMBL" id="QDT36989.1"/>
    </source>
</evidence>
<feature type="transmembrane region" description="Helical" evidence="1">
    <location>
        <begin position="29"/>
        <end position="51"/>
    </location>
</feature>
<keyword evidence="3" id="KW-1185">Reference proteome</keyword>
<dbReference type="AlphaFoldDB" id="A0A517QZB9"/>
<keyword evidence="1" id="KW-0472">Membrane</keyword>
<feature type="transmembrane region" description="Helical" evidence="1">
    <location>
        <begin position="285"/>
        <end position="306"/>
    </location>
</feature>
<feature type="transmembrane region" description="Helical" evidence="1">
    <location>
        <begin position="219"/>
        <end position="238"/>
    </location>
</feature>
<name>A0A517QZB9_9PLAN</name>
<dbReference type="KEGG" id="svp:Pan189_13530"/>
<keyword evidence="1" id="KW-0812">Transmembrane</keyword>
<feature type="transmembrane region" description="Helical" evidence="1">
    <location>
        <begin position="244"/>
        <end position="264"/>
    </location>
</feature>
<organism evidence="2 3">
    <name type="scientific">Stratiformator vulcanicus</name>
    <dbReference type="NCBI Taxonomy" id="2527980"/>
    <lineage>
        <taxon>Bacteria</taxon>
        <taxon>Pseudomonadati</taxon>
        <taxon>Planctomycetota</taxon>
        <taxon>Planctomycetia</taxon>
        <taxon>Planctomycetales</taxon>
        <taxon>Planctomycetaceae</taxon>
        <taxon>Stratiformator</taxon>
    </lineage>
</organism>
<dbReference type="Proteomes" id="UP000317318">
    <property type="component" value="Chromosome"/>
</dbReference>
<keyword evidence="1" id="KW-1133">Transmembrane helix</keyword>
<gene>
    <name evidence="2" type="ORF">Pan189_13530</name>
</gene>
<dbReference type="RefSeq" id="WP_145363144.1">
    <property type="nucleotide sequence ID" value="NZ_CP036268.1"/>
</dbReference>
<evidence type="ECO:0000256" key="1">
    <source>
        <dbReference type="SAM" id="Phobius"/>
    </source>
</evidence>
<sequence>MESGSQIETAEATGAEPSEVRIILTNSPWLRIGGFICGGLSLLWALIILVPTLSLLGRPTAPALESLFCPIIPGAILACVSINLLWRFYLIETSLEAGEIVVRGLIRTDRIRVANLSAVEWRRLSTLVCFHERVADEHFENYSYNVEAKPKLKLDNFDRSSQATLILWLRDRTGHVHHNQWASFCWRYVRPKFLSDRQHLLTRPGTEQVDEQTRRWRRALVTVSLAALLPSIIGWWRGIEGPALFVPVAASLTLALLAGGLAAWKSLLTEICSRWLSTPTALPGLFALGNFVFVAYAIILGHVLLVRTNGFFDTYHRGAAVFAISAITLEIIVAASLVGESRNVERTLGRPRAELIERCLRERYGDDAA</sequence>
<evidence type="ECO:0000313" key="3">
    <source>
        <dbReference type="Proteomes" id="UP000317318"/>
    </source>
</evidence>
<proteinExistence type="predicted"/>
<accession>A0A517QZB9</accession>
<reference evidence="2 3" key="1">
    <citation type="submission" date="2019-02" db="EMBL/GenBank/DDBJ databases">
        <title>Deep-cultivation of Planctomycetes and their phenomic and genomic characterization uncovers novel biology.</title>
        <authorList>
            <person name="Wiegand S."/>
            <person name="Jogler M."/>
            <person name="Boedeker C."/>
            <person name="Pinto D."/>
            <person name="Vollmers J."/>
            <person name="Rivas-Marin E."/>
            <person name="Kohn T."/>
            <person name="Peeters S.H."/>
            <person name="Heuer A."/>
            <person name="Rast P."/>
            <person name="Oberbeckmann S."/>
            <person name="Bunk B."/>
            <person name="Jeske O."/>
            <person name="Meyerdierks A."/>
            <person name="Storesund J.E."/>
            <person name="Kallscheuer N."/>
            <person name="Luecker S."/>
            <person name="Lage O.M."/>
            <person name="Pohl T."/>
            <person name="Merkel B.J."/>
            <person name="Hornburger P."/>
            <person name="Mueller R.-W."/>
            <person name="Bruemmer F."/>
            <person name="Labrenz M."/>
            <person name="Spormann A.M."/>
            <person name="Op den Camp H."/>
            <person name="Overmann J."/>
            <person name="Amann R."/>
            <person name="Jetten M.S.M."/>
            <person name="Mascher T."/>
            <person name="Medema M.H."/>
            <person name="Devos D.P."/>
            <person name="Kaster A.-K."/>
            <person name="Ovreas L."/>
            <person name="Rohde M."/>
            <person name="Galperin M.Y."/>
            <person name="Jogler C."/>
        </authorList>
    </citation>
    <scope>NUCLEOTIDE SEQUENCE [LARGE SCALE GENOMIC DNA]</scope>
    <source>
        <strain evidence="2 3">Pan189</strain>
    </source>
</reference>